<feature type="transmembrane region" description="Helical" evidence="7">
    <location>
        <begin position="1969"/>
        <end position="1989"/>
    </location>
</feature>
<feature type="transmembrane region" description="Helical" evidence="7">
    <location>
        <begin position="2426"/>
        <end position="2452"/>
    </location>
</feature>
<sequence>MRQAAMGMCSRNAYTVAVLLVCASLLRGVDGLSIESVQHRPRELADGSFVNPHILYLSKVDEQGEPQAFKLKSRFLWVGCFSSSGGAAEAMEETLDAPDPVNCTGRCIEKANQPHNDIKDPAWSTGDIMVLVRGTGCACFTHTEGIVPGISQIGDELCNNPCEEFDTPGRCGGGAGIWSGFREYDRDQGGSIGGYDPWRYMFYTVVATQKTRSNSPTDYGPYWQFWLHCISTLTGKPLYQHQLRLTNTDLGYSGELHGIHYDIDSSRIVGVQINSDWNTGTGERDFSYEFAQIRINTSDARNPKMTTTTYPLVVQGGGGAAYSRFLFSPVSAINSLHDVYAFVVTDEDSLSDKGLNAPLTDRLLFYDMRNHVGLEERTVDFRVTMLTFNEKYGDLTAMGARDSGLLQYLYLGNYLRRDDDTVAIDWQFDPLVPMKLLTSADVAQTYNDVLYDPSSSIYNSGPESTEDDWGFYVGGVCSDHMFNKTIIATRKEPFRATEPTVVQVDIRTKAKELWGDNGTMPIETSTAQVYNRDPRVPLTLPPPELIRAVFMMEASSIIVDFSTSTLRGAKPVDIDDDLIPDYIDYSTQMNEPVECGRIFDDESAALLVGAICDWATDAKVIISLPIDFIIRVNDNLFVRPYTIWTQPRNDEWSMPAIGGILVGYPDPLLPPSIVLSGSTELDECSPMELDAADTFNVGGRPKYFWSLLGYSDLNNRPDRVFNQTLIDLFKSRLASYTASNSPRVEMGAFELEPATNFRLNLTVLSFWDVTSITLINVNKLDFPAPMVSILGLTDITANRTQQVSLISEALPSMCPGVDRKLGFQWGEKTGNLNFANFPSIKRQSRTLVIPPFTLMPETSYNFTVSVFVISAPEKVTTKSVRIKVQRSPIFVVYRRESRGLTRGRLLILDARQSQDPDFPTGAGKTFAGTFEWECYDPDRIPCYGGNLPRITNMSVCETDKDRKVLDGGVEFAVPLLEELNLNYCSYTRGVIMVRTDMFKEGEYKFTAIITAADGRKATGDAFINITRETIPNVRLQVTNVKEIYAISDPIRIVGTIEGERDPNNPPLFSWKIFVYDLNPDWDADEFREREGTDNPYLVDRYKFVEVAEDILNINNASLFQTDPSSPNLVIYSNVLSGSTTYKFRLVTRVGLAEGYTDVTIVTAGLPPKGGQLIVTPLAATSTTPRTLSAPDWTADDTPLSYDFGYLSQLETDGIVDIVRVKITTAPLPVSQVKVNSLPVGTGSNGTLVTFVEVFTPFGARTTEYLSISSTRPENVTGAVDDLLDEAEAQDPETVVQTLQTALSIVDPEPPGPGEELDPETQTLLEKMLDIMTERTRDSPDTPQVLQQKLLFLAVVTDKGLRSDKPMDVLENLVNSGVSIGAFDPSSEDGMSLSAISFYILGVLLPGEQTGGLNANPLSNPAEQVEFATRTVNTRNPDVVSYARSRATEEIWSLPKWREAGLNQAVLDALDLVGAHHNQSALATQLLASYKVPTRSMMAIKSGKGAVPTRRRLFGSTTQRRLQAANATQTDDTEESQRASVMRTIGYLTNSGEEDYDGLESLEGPLLDEVMELQTELDRQRREELQRYAKFEVEIKDLPADEQAVRRAQFEATLKVLADTLYSEQRNKSQLMTRIAVSRDVLSKQLIANLISNELPLQYQTPGFDITLGKTTDLSAVHPQFIFPQQYTVPPDTPDEPTPDNPLNAFSFIFVAYTKNIYDWSDSNPPGNFTYVITMLPLKANTNELDKNESQFTRVFANVKSFSSGQCVVWDRFAPGTAGGAWSRRGIANDGLGCLTSQLSDMGLFLDGRLLDIETFYDAASLLLDAGLETTNLAVGLSLALVLLANALCTFWGWQVDRRKKHKEKKRARREGKKGVTEVVGPTGDGVTGPKGPGDPIAYQHVNEPSRLFIYTLWSVIKRDHVLISPFMYREIYSRPQRLVCLGVCVVGIMAFNAVLYSRKLLVASDFFTPGLLSGLLIFPIFVGFGLMFARRPHPVVHKAPKYRGQAPSGGDVIHYFKPSISMFSGVGEAGKPGSPPVPPPPPLPMMPMPPSLGGSGPVPLVMQGVQIPVAGMKSLTLPSPPPSHPDFRPPPPKHPPPSIASPSLMSSLGPLPPIAPPPRATSPTRSMPPPPPPPPPMRPMGRPPSLPPLPSAPEGGPRGPPLPPLPPLPMPSPGQDDTNKSATDEQPPSSAEAPPSAELTTPHVAEEDRLATPVPSKDVHDREAQETHSMPPPPLPGMVNVDEIPSQPAQPSPPPVGPPSLPPIFRPLPPPLPPVYGGYSPGGSGAMQKMMSSASPPIYYGGGGMSPAVGSAFISTGTAPFIAGTIPVPPLATPMQPPPPPPPGEEDDVFVRRVRSVYLDRVQKEHQRLQMEELTRMAATRKPVPSTVYSIVVLLPYIASTTFMTAATVIVLTYGTKFSTEEESSWLYASVVGFCLVSLVLDVLRAILVTVAEIKRFELRRQHKRGDFVARRIELGRRESPLGESKKGESPFGKLITALFRPREESRFEPRRTDKGGMREVPAPPPPPVAPSAAPPPPGEAPPLPMGGLLPFPPLPSLPPLPPFPPLALLPPLPNPPPMPVLQGQPQETHTPDDKPTADQQEEEDQEQEQGQEQEQQHVDETPPMPVPEAEAAQPLQEQDQRHVDETEPQQPSPQPPVAAPGPPLPVQEPRALPPGPPSLPPPPPRPQLALRPVRPPPPSFPSSAPSSAASEDIRQLRKSLGLEELPLSADAADKDEKDEATSRRAWVTER</sequence>
<feature type="compositionally biased region" description="Low complexity" evidence="6">
    <location>
        <begin position="2702"/>
        <end position="2711"/>
    </location>
</feature>
<protein>
    <recommendedName>
        <fullName evidence="9">PKD/REJ-like domain-containing protein</fullName>
    </recommendedName>
</protein>
<keyword evidence="2 7" id="KW-0812">Transmembrane</keyword>
<organism evidence="10 11">
    <name type="scientific">Vitrella brassicaformis (strain CCMP3155)</name>
    <dbReference type="NCBI Taxonomy" id="1169540"/>
    <lineage>
        <taxon>Eukaryota</taxon>
        <taxon>Sar</taxon>
        <taxon>Alveolata</taxon>
        <taxon>Colpodellida</taxon>
        <taxon>Vitrellaceae</taxon>
        <taxon>Vitrella</taxon>
    </lineage>
</organism>
<evidence type="ECO:0000313" key="11">
    <source>
        <dbReference type="Proteomes" id="UP000041254"/>
    </source>
</evidence>
<feature type="region of interest" description="Disordered" evidence="6">
    <location>
        <begin position="2503"/>
        <end position="2751"/>
    </location>
</feature>
<dbReference type="InParanoid" id="A0A0G4EXD6"/>
<feature type="compositionally biased region" description="Pro residues" evidence="6">
    <location>
        <begin position="2522"/>
        <end position="2580"/>
    </location>
</feature>
<keyword evidence="4 7" id="KW-1133">Transmembrane helix</keyword>
<evidence type="ECO:0000256" key="7">
    <source>
        <dbReference type="SAM" id="Phobius"/>
    </source>
</evidence>
<feature type="region of interest" description="Disordered" evidence="6">
    <location>
        <begin position="1862"/>
        <end position="1886"/>
    </location>
</feature>
<dbReference type="PANTHER" id="PTHR46730">
    <property type="entry name" value="POLYCYSTIN-1"/>
    <property type="match status" value="1"/>
</dbReference>
<feature type="compositionally biased region" description="Basic and acidic residues" evidence="6">
    <location>
        <begin position="2732"/>
        <end position="2751"/>
    </location>
</feature>
<feature type="compositionally biased region" description="Pro residues" evidence="6">
    <location>
        <begin position="2110"/>
        <end position="2151"/>
    </location>
</feature>
<evidence type="ECO:0000256" key="3">
    <source>
        <dbReference type="ARBA" id="ARBA00022737"/>
    </source>
</evidence>
<proteinExistence type="predicted"/>
<evidence type="ECO:0000256" key="1">
    <source>
        <dbReference type="ARBA" id="ARBA00004370"/>
    </source>
</evidence>
<feature type="compositionally biased region" description="Pro residues" evidence="6">
    <location>
        <begin position="2078"/>
        <end position="2099"/>
    </location>
</feature>
<feature type="compositionally biased region" description="Basic and acidic residues" evidence="6">
    <location>
        <begin position="2503"/>
        <end position="2518"/>
    </location>
</feature>
<feature type="compositionally biased region" description="Basic residues" evidence="6">
    <location>
        <begin position="1862"/>
        <end position="1871"/>
    </location>
</feature>
<feature type="transmembrane region" description="Helical" evidence="7">
    <location>
        <begin position="2387"/>
        <end position="2414"/>
    </location>
</feature>
<name>A0A0G4EXD6_VITBC</name>
<dbReference type="STRING" id="1169540.A0A0G4EXD6"/>
<feature type="compositionally biased region" description="Low complexity" evidence="6">
    <location>
        <begin position="2185"/>
        <end position="2198"/>
    </location>
</feature>
<accession>A0A0G4EXD6</accession>
<gene>
    <name evidence="10" type="ORF">Vbra_21082</name>
</gene>
<feature type="compositionally biased region" description="Pro residues" evidence="6">
    <location>
        <begin position="2248"/>
        <end position="2268"/>
    </location>
</feature>
<dbReference type="VEuPathDB" id="CryptoDB:Vbra_21082"/>
<feature type="domain" description="PKD/REJ-like" evidence="9">
    <location>
        <begin position="835"/>
        <end position="1281"/>
    </location>
</feature>
<feature type="signal peptide" evidence="8">
    <location>
        <begin position="1"/>
        <end position="31"/>
    </location>
</feature>
<dbReference type="OrthoDB" id="444127at2759"/>
<feature type="compositionally biased region" description="Low complexity" evidence="6">
    <location>
        <begin position="2100"/>
        <end position="2109"/>
    </location>
</feature>
<reference evidence="10 11" key="1">
    <citation type="submission" date="2014-11" db="EMBL/GenBank/DDBJ databases">
        <authorList>
            <person name="Zhu J."/>
            <person name="Qi W."/>
            <person name="Song R."/>
        </authorList>
    </citation>
    <scope>NUCLEOTIDE SEQUENCE [LARGE SCALE GENOMIC DNA]</scope>
</reference>
<feature type="compositionally biased region" description="Basic and acidic residues" evidence="6">
    <location>
        <begin position="2217"/>
        <end position="2226"/>
    </location>
</feature>
<feature type="region of interest" description="Disordered" evidence="6">
    <location>
        <begin position="2072"/>
        <end position="2268"/>
    </location>
</feature>
<evidence type="ECO:0000256" key="4">
    <source>
        <dbReference type="ARBA" id="ARBA00022989"/>
    </source>
</evidence>
<feature type="compositionally biased region" description="Acidic residues" evidence="6">
    <location>
        <begin position="2600"/>
        <end position="2612"/>
    </location>
</feature>
<evidence type="ECO:0000259" key="9">
    <source>
        <dbReference type="Pfam" id="PF02010"/>
    </source>
</evidence>
<feature type="compositionally biased region" description="Pro residues" evidence="6">
    <location>
        <begin position="2158"/>
        <end position="2172"/>
    </location>
</feature>
<dbReference type="GO" id="GO:0006816">
    <property type="term" value="P:calcium ion transport"/>
    <property type="evidence" value="ECO:0007669"/>
    <property type="project" value="TreeGrafter"/>
</dbReference>
<dbReference type="Pfam" id="PF02010">
    <property type="entry name" value="REJ"/>
    <property type="match status" value="1"/>
</dbReference>
<feature type="compositionally biased region" description="Pro residues" evidence="6">
    <location>
        <begin position="2033"/>
        <end position="2048"/>
    </location>
</feature>
<dbReference type="PANTHER" id="PTHR46730:SF1">
    <property type="entry name" value="PLAT DOMAIN-CONTAINING PROTEIN"/>
    <property type="match status" value="1"/>
</dbReference>
<feature type="transmembrane region" description="Helical" evidence="7">
    <location>
        <begin position="1832"/>
        <end position="1853"/>
    </location>
</feature>
<dbReference type="EMBL" id="CDMY01000336">
    <property type="protein sequence ID" value="CEM03234.1"/>
    <property type="molecule type" value="Genomic_DNA"/>
</dbReference>
<dbReference type="Proteomes" id="UP000041254">
    <property type="component" value="Unassembled WGS sequence"/>
</dbReference>
<dbReference type="GO" id="GO:0005886">
    <property type="term" value="C:plasma membrane"/>
    <property type="evidence" value="ECO:0007669"/>
    <property type="project" value="TreeGrafter"/>
</dbReference>
<feature type="compositionally biased region" description="Pro residues" evidence="6">
    <location>
        <begin position="2651"/>
        <end position="2687"/>
    </location>
</feature>
<dbReference type="GO" id="GO:0005261">
    <property type="term" value="F:monoatomic cation channel activity"/>
    <property type="evidence" value="ECO:0007669"/>
    <property type="project" value="TreeGrafter"/>
</dbReference>
<keyword evidence="3" id="KW-0677">Repeat</keyword>
<keyword evidence="8" id="KW-0732">Signal</keyword>
<feature type="transmembrane region" description="Helical" evidence="7">
    <location>
        <begin position="1938"/>
        <end position="1957"/>
    </location>
</feature>
<keyword evidence="5 7" id="KW-0472">Membrane</keyword>
<dbReference type="OMA" id="ECISPEC"/>
<dbReference type="InterPro" id="IPR002859">
    <property type="entry name" value="PKD/REJ-like"/>
</dbReference>
<keyword evidence="11" id="KW-1185">Reference proteome</keyword>
<evidence type="ECO:0000313" key="10">
    <source>
        <dbReference type="EMBL" id="CEM03234.1"/>
    </source>
</evidence>
<comment type="subcellular location">
    <subcellularLocation>
        <location evidence="1">Membrane</location>
    </subcellularLocation>
</comment>
<feature type="chain" id="PRO_5005187994" description="PKD/REJ-like domain-containing protein" evidence="8">
    <location>
        <begin position="32"/>
        <end position="2751"/>
    </location>
</feature>
<evidence type="ECO:0000256" key="6">
    <source>
        <dbReference type="SAM" id="MobiDB-lite"/>
    </source>
</evidence>
<feature type="region of interest" description="Disordered" evidence="6">
    <location>
        <begin position="2027"/>
        <end position="2048"/>
    </location>
</feature>
<evidence type="ECO:0000256" key="8">
    <source>
        <dbReference type="SAM" id="SignalP"/>
    </source>
</evidence>
<evidence type="ECO:0000256" key="5">
    <source>
        <dbReference type="ARBA" id="ARBA00023136"/>
    </source>
</evidence>
<evidence type="ECO:0000256" key="2">
    <source>
        <dbReference type="ARBA" id="ARBA00022692"/>
    </source>
</evidence>